<organism evidence="6 7">
    <name type="scientific">Mycolicibacterium aubagnense</name>
    <dbReference type="NCBI Taxonomy" id="319707"/>
    <lineage>
        <taxon>Bacteria</taxon>
        <taxon>Bacillati</taxon>
        <taxon>Actinomycetota</taxon>
        <taxon>Actinomycetes</taxon>
        <taxon>Mycobacteriales</taxon>
        <taxon>Mycobacteriaceae</taxon>
        <taxon>Mycolicibacterium</taxon>
    </lineage>
</organism>
<evidence type="ECO:0000313" key="7">
    <source>
        <dbReference type="Proteomes" id="UP000465609"/>
    </source>
</evidence>
<evidence type="ECO:0000259" key="5">
    <source>
        <dbReference type="PROSITE" id="PS50977"/>
    </source>
</evidence>
<accession>A0ABM7IIY2</accession>
<sequence>MSIGERRERERAARRQLIVATARKLAEAEGWDAVTTRRLSAEIEYSQPVLYKHFAGMEQIADAIAVDGFTELAEAIQAAHSGTDATGEPLMRIALAYLEFARDNPAVYDAMFTRTTTLQFAAHSTPPQLTAAFAALRVSVGMATGEQDADTLTEVFWAALHGLVTLGRTERLRTGYDSNRLQALVDTFTHRGETTHQL</sequence>
<dbReference type="PANTHER" id="PTHR30055:SF234">
    <property type="entry name" value="HTH-TYPE TRANSCRIPTIONAL REGULATOR BETI"/>
    <property type="match status" value="1"/>
</dbReference>
<dbReference type="InterPro" id="IPR036271">
    <property type="entry name" value="Tet_transcr_reg_TetR-rel_C_sf"/>
</dbReference>
<dbReference type="EMBL" id="AP022577">
    <property type="protein sequence ID" value="BBX86604.1"/>
    <property type="molecule type" value="Genomic_DNA"/>
</dbReference>
<evidence type="ECO:0000313" key="6">
    <source>
        <dbReference type="EMBL" id="BBX86604.1"/>
    </source>
</evidence>
<reference evidence="6 7" key="1">
    <citation type="journal article" date="2019" name="Emerg. Microbes Infect.">
        <title>Comprehensive subspecies identification of 175 nontuberculous mycobacteria species based on 7547 genomic profiles.</title>
        <authorList>
            <person name="Matsumoto Y."/>
            <person name="Kinjo T."/>
            <person name="Motooka D."/>
            <person name="Nabeya D."/>
            <person name="Jung N."/>
            <person name="Uechi K."/>
            <person name="Horii T."/>
            <person name="Iida T."/>
            <person name="Fujita J."/>
            <person name="Nakamura S."/>
        </authorList>
    </citation>
    <scope>NUCLEOTIDE SEQUENCE [LARGE SCALE GENOMIC DNA]</scope>
    <source>
        <strain evidence="6 7">JCM 15296</strain>
    </source>
</reference>
<name>A0ABM7IIY2_9MYCO</name>
<dbReference type="PANTHER" id="PTHR30055">
    <property type="entry name" value="HTH-TYPE TRANSCRIPTIONAL REGULATOR RUTR"/>
    <property type="match status" value="1"/>
</dbReference>
<dbReference type="RefSeq" id="WP_138228996.1">
    <property type="nucleotide sequence ID" value="NZ_AP022577.1"/>
</dbReference>
<dbReference type="InterPro" id="IPR050109">
    <property type="entry name" value="HTH-type_TetR-like_transc_reg"/>
</dbReference>
<protein>
    <submittedName>
        <fullName evidence="6">TetR family transcriptional regulator</fullName>
    </submittedName>
</protein>
<dbReference type="Pfam" id="PF13305">
    <property type="entry name" value="TetR_C_33"/>
    <property type="match status" value="1"/>
</dbReference>
<dbReference type="Proteomes" id="UP000465609">
    <property type="component" value="Chromosome"/>
</dbReference>
<dbReference type="Pfam" id="PF00440">
    <property type="entry name" value="TetR_N"/>
    <property type="match status" value="1"/>
</dbReference>
<feature type="domain" description="HTH tetR-type" evidence="5">
    <location>
        <begin position="12"/>
        <end position="72"/>
    </location>
</feature>
<keyword evidence="7" id="KW-1185">Reference proteome</keyword>
<dbReference type="Gene3D" id="1.10.357.10">
    <property type="entry name" value="Tetracycline Repressor, domain 2"/>
    <property type="match status" value="1"/>
</dbReference>
<dbReference type="InterPro" id="IPR001647">
    <property type="entry name" value="HTH_TetR"/>
</dbReference>
<keyword evidence="2 4" id="KW-0238">DNA-binding</keyword>
<proteinExistence type="predicted"/>
<gene>
    <name evidence="6" type="ORF">MAUB_44770</name>
</gene>
<evidence type="ECO:0000256" key="1">
    <source>
        <dbReference type="ARBA" id="ARBA00023015"/>
    </source>
</evidence>
<dbReference type="InterPro" id="IPR025996">
    <property type="entry name" value="MT1864/Rv1816-like_C"/>
</dbReference>
<evidence type="ECO:0000256" key="4">
    <source>
        <dbReference type="PROSITE-ProRule" id="PRU00335"/>
    </source>
</evidence>
<feature type="DNA-binding region" description="H-T-H motif" evidence="4">
    <location>
        <begin position="35"/>
        <end position="54"/>
    </location>
</feature>
<dbReference type="SUPFAM" id="SSF48498">
    <property type="entry name" value="Tetracyclin repressor-like, C-terminal domain"/>
    <property type="match status" value="1"/>
</dbReference>
<dbReference type="PROSITE" id="PS50977">
    <property type="entry name" value="HTH_TETR_2"/>
    <property type="match status" value="1"/>
</dbReference>
<dbReference type="SUPFAM" id="SSF46689">
    <property type="entry name" value="Homeodomain-like"/>
    <property type="match status" value="1"/>
</dbReference>
<keyword evidence="1" id="KW-0805">Transcription regulation</keyword>
<evidence type="ECO:0000256" key="2">
    <source>
        <dbReference type="ARBA" id="ARBA00023125"/>
    </source>
</evidence>
<dbReference type="InterPro" id="IPR009057">
    <property type="entry name" value="Homeodomain-like_sf"/>
</dbReference>
<keyword evidence="3" id="KW-0804">Transcription</keyword>
<evidence type="ECO:0000256" key="3">
    <source>
        <dbReference type="ARBA" id="ARBA00023163"/>
    </source>
</evidence>